<dbReference type="InterPro" id="IPR007312">
    <property type="entry name" value="Phosphoesterase"/>
</dbReference>
<accession>A0A2N7W3M2</accession>
<dbReference type="AlphaFoldDB" id="A0A2N7W3M2"/>
<protein>
    <submittedName>
        <fullName evidence="2">Phospholipase</fullName>
    </submittedName>
</protein>
<evidence type="ECO:0000313" key="2">
    <source>
        <dbReference type="EMBL" id="PMS23982.1"/>
    </source>
</evidence>
<evidence type="ECO:0000313" key="3">
    <source>
        <dbReference type="Proteomes" id="UP000235616"/>
    </source>
</evidence>
<keyword evidence="3" id="KW-1185">Reference proteome</keyword>
<comment type="caution">
    <text evidence="2">The sequence shown here is derived from an EMBL/GenBank/DDBJ whole genome shotgun (WGS) entry which is preliminary data.</text>
</comment>
<keyword evidence="1" id="KW-0378">Hydrolase</keyword>
<dbReference type="GO" id="GO:0009395">
    <property type="term" value="P:phospholipid catabolic process"/>
    <property type="evidence" value="ECO:0007669"/>
    <property type="project" value="TreeGrafter"/>
</dbReference>
<sequence>MFVLMLENRSYDNVFGWSDLRGWTPDGTATQADGLVGKPAFSNSGANGMVYPVGQGAPFRLAFDPGHEFTDTLVQLAVPSESRAFATCVRDDSGGLTNGAYPACVTSALDLGFARDLEAHGYDVASALRCFTPDQLPVLNFLAQQFAICDRWFSSVPGPTWPNRFFALAGTSWGLDHSPSDLQSIESSLLDVAKYGNGNDSIFTRLPPEQWLIAHGDMPQAWAIKGVDAHAARLATHEDFFSALASGNLDASFVFIEPHYDPVGNFANGESMHPCGDVRAAEALVERVYNAIVSSPYWEQSLLLIVFDEHGGFFDHVIPDAAHVAGLPTPAPSAPTGLTKRGFRFDRFGFRVPALVISPYVKQATIDHTFYEHASIPKTLARIVAQGGAPLLDTPRFAQAADFTSVLTLSAPRKAADIHPCPHALPLAAEPAPANSGRAASAFRTLGWSSARVA</sequence>
<organism evidence="2 3">
    <name type="scientific">Trinickia dabaoshanensis</name>
    <dbReference type="NCBI Taxonomy" id="564714"/>
    <lineage>
        <taxon>Bacteria</taxon>
        <taxon>Pseudomonadati</taxon>
        <taxon>Pseudomonadota</taxon>
        <taxon>Betaproteobacteria</taxon>
        <taxon>Burkholderiales</taxon>
        <taxon>Burkholderiaceae</taxon>
        <taxon>Trinickia</taxon>
    </lineage>
</organism>
<dbReference type="OrthoDB" id="980947at2"/>
<dbReference type="Proteomes" id="UP000235616">
    <property type="component" value="Unassembled WGS sequence"/>
</dbReference>
<gene>
    <name evidence="2" type="ORF">C0Z18_01605</name>
</gene>
<dbReference type="EMBL" id="PNYA01000001">
    <property type="protein sequence ID" value="PMS23982.1"/>
    <property type="molecule type" value="Genomic_DNA"/>
</dbReference>
<dbReference type="Pfam" id="PF04185">
    <property type="entry name" value="Phosphoesterase"/>
    <property type="match status" value="1"/>
</dbReference>
<dbReference type="Gene3D" id="3.40.720.10">
    <property type="entry name" value="Alkaline Phosphatase, subunit A"/>
    <property type="match status" value="2"/>
</dbReference>
<dbReference type="PANTHER" id="PTHR31956">
    <property type="entry name" value="NON-SPECIFIC PHOSPHOLIPASE C4-RELATED"/>
    <property type="match status" value="1"/>
</dbReference>
<dbReference type="GO" id="GO:0016788">
    <property type="term" value="F:hydrolase activity, acting on ester bonds"/>
    <property type="evidence" value="ECO:0007669"/>
    <property type="project" value="InterPro"/>
</dbReference>
<reference evidence="2 3" key="1">
    <citation type="submission" date="2018-01" db="EMBL/GenBank/DDBJ databases">
        <title>Whole genome analyses suggest that Burkholderia sensu lato contains two further novel genera in the rhizoxinica-symbiotica group Mycetohabitans gen. nov., and Trinickia gen. nov.: implications for the evolution of diazotrophy and nodulation in the Burkholderiaceae.</title>
        <authorList>
            <person name="Estrada-de los Santos P."/>
            <person name="Palmer M."/>
            <person name="Chavez-Ramirez B."/>
            <person name="Beukes C."/>
            <person name="Steenkamp E.T."/>
            <person name="Hirsch A.M."/>
            <person name="Manyaka P."/>
            <person name="Maluk M."/>
            <person name="Lafos M."/>
            <person name="Crook M."/>
            <person name="Gross E."/>
            <person name="Simon M.F."/>
            <person name="Bueno dos Reis Junior F."/>
            <person name="Poole P.S."/>
            <person name="Venter S.N."/>
            <person name="James E.K."/>
        </authorList>
    </citation>
    <scope>NUCLEOTIDE SEQUENCE [LARGE SCALE GENOMIC DNA]</scope>
    <source>
        <strain evidence="2 3">GIMN1.004</strain>
    </source>
</reference>
<dbReference type="InterPro" id="IPR017850">
    <property type="entry name" value="Alkaline_phosphatase_core_sf"/>
</dbReference>
<name>A0A2N7W3M2_9BURK</name>
<proteinExistence type="predicted"/>
<dbReference type="SUPFAM" id="SSF53649">
    <property type="entry name" value="Alkaline phosphatase-like"/>
    <property type="match status" value="1"/>
</dbReference>
<dbReference type="PANTHER" id="PTHR31956:SF2">
    <property type="entry name" value="NON-SPECIFIC PHOSPHOLIPASE C6"/>
    <property type="match status" value="1"/>
</dbReference>
<evidence type="ECO:0000256" key="1">
    <source>
        <dbReference type="ARBA" id="ARBA00022801"/>
    </source>
</evidence>